<name>A0A225UL10_9STRA</name>
<gene>
    <name evidence="1" type="ORF">PHMEG_00036859</name>
</gene>
<organism evidence="1 2">
    <name type="scientific">Phytophthora megakarya</name>
    <dbReference type="NCBI Taxonomy" id="4795"/>
    <lineage>
        <taxon>Eukaryota</taxon>
        <taxon>Sar</taxon>
        <taxon>Stramenopiles</taxon>
        <taxon>Oomycota</taxon>
        <taxon>Peronosporomycetes</taxon>
        <taxon>Peronosporales</taxon>
        <taxon>Peronosporaceae</taxon>
        <taxon>Phytophthora</taxon>
    </lineage>
</organism>
<dbReference type="Proteomes" id="UP000198211">
    <property type="component" value="Unassembled WGS sequence"/>
</dbReference>
<proteinExistence type="predicted"/>
<sequence>MSTTTRVKAKITLGWNTVSEFEFWVMDHGAGSEVVLGTDFMIPAGIRLDLFNETAKLPEEEMVPLVKSLKTKTIVRNSRCLGAAHCCVDPDDQFRKGQPTLVRLTNITNRVVYCPAHLNVIAWVPRGFMPKQAGYVPIDSRKYEQWQVLV</sequence>
<comment type="caution">
    <text evidence="1">The sequence shown here is derived from an EMBL/GenBank/DDBJ whole genome shotgun (WGS) entry which is preliminary data.</text>
</comment>
<accession>A0A225UL10</accession>
<dbReference type="AlphaFoldDB" id="A0A225UL10"/>
<evidence type="ECO:0000313" key="2">
    <source>
        <dbReference type="Proteomes" id="UP000198211"/>
    </source>
</evidence>
<dbReference type="EMBL" id="NBNE01015678">
    <property type="protein sequence ID" value="OWY93663.1"/>
    <property type="molecule type" value="Genomic_DNA"/>
</dbReference>
<evidence type="ECO:0008006" key="3">
    <source>
        <dbReference type="Google" id="ProtNLM"/>
    </source>
</evidence>
<protein>
    <recommendedName>
        <fullName evidence="3">Eukaryotic/viral aspartic protease</fullName>
    </recommendedName>
</protein>
<evidence type="ECO:0000313" key="1">
    <source>
        <dbReference type="EMBL" id="OWY93663.1"/>
    </source>
</evidence>
<keyword evidence="2" id="KW-1185">Reference proteome</keyword>
<reference evidence="2" key="1">
    <citation type="submission" date="2017-03" db="EMBL/GenBank/DDBJ databases">
        <title>Phytopthora megakarya and P. palmivora, two closely related causual agents of cacao black pod achieved similar genome size and gene model numbers by different mechanisms.</title>
        <authorList>
            <person name="Ali S."/>
            <person name="Shao J."/>
            <person name="Larry D.J."/>
            <person name="Kronmiller B."/>
            <person name="Shen D."/>
            <person name="Strem M.D."/>
            <person name="Melnick R.L."/>
            <person name="Guiltinan M.J."/>
            <person name="Tyler B.M."/>
            <person name="Meinhardt L.W."/>
            <person name="Bailey B.A."/>
        </authorList>
    </citation>
    <scope>NUCLEOTIDE SEQUENCE [LARGE SCALE GENOMIC DNA]</scope>
    <source>
        <strain evidence="2">zdho120</strain>
    </source>
</reference>